<feature type="chain" id="PRO_5005528097" description="Pollen Ole e 1 allergen and extensin family protein" evidence="2">
    <location>
        <begin position="23"/>
        <end position="171"/>
    </location>
</feature>
<sequence>MAAVLQISTLFFLVILAVFAHADQEPAMAVQGIVYCQRCSAVGTSSLLNARPLLSAKVAITCRDYKNRVRVYLVAPVDFTGYFYTQLDGNDMTSDGIGNPEESCKVQLVSSGDMTCNRLTNVNKGITGTDIKFEKTLEKGTSFEINLYTASSLAFSPSHCIPGIPHQFSFF</sequence>
<evidence type="ECO:0000256" key="1">
    <source>
        <dbReference type="ARBA" id="ARBA00022729"/>
    </source>
</evidence>
<evidence type="ECO:0000313" key="3">
    <source>
        <dbReference type="EMBL" id="KMZ75491.1"/>
    </source>
</evidence>
<dbReference type="PANTHER" id="PTHR33470:SF4">
    <property type="entry name" value="OS01G0164025 PROTEIN"/>
    <property type="match status" value="1"/>
</dbReference>
<gene>
    <name evidence="3" type="ORF">ZOSMA_114G00880</name>
</gene>
<feature type="signal peptide" evidence="2">
    <location>
        <begin position="1"/>
        <end position="22"/>
    </location>
</feature>
<protein>
    <recommendedName>
        <fullName evidence="5">Pollen Ole e 1 allergen and extensin family protein</fullName>
    </recommendedName>
</protein>
<accession>A0A0K9Q2F6</accession>
<dbReference type="Pfam" id="PF01190">
    <property type="entry name" value="Pollen_Ole_e_1"/>
    <property type="match status" value="1"/>
</dbReference>
<evidence type="ECO:0008006" key="5">
    <source>
        <dbReference type="Google" id="ProtNLM"/>
    </source>
</evidence>
<comment type="caution">
    <text evidence="3">The sequence shown here is derived from an EMBL/GenBank/DDBJ whole genome shotgun (WGS) entry which is preliminary data.</text>
</comment>
<reference evidence="4" key="1">
    <citation type="journal article" date="2016" name="Nature">
        <title>The genome of the seagrass Zostera marina reveals angiosperm adaptation to the sea.</title>
        <authorList>
            <person name="Olsen J.L."/>
            <person name="Rouze P."/>
            <person name="Verhelst B."/>
            <person name="Lin Y.-C."/>
            <person name="Bayer T."/>
            <person name="Collen J."/>
            <person name="Dattolo E."/>
            <person name="De Paoli E."/>
            <person name="Dittami S."/>
            <person name="Maumus F."/>
            <person name="Michel G."/>
            <person name="Kersting A."/>
            <person name="Lauritano C."/>
            <person name="Lohaus R."/>
            <person name="Toepel M."/>
            <person name="Tonon T."/>
            <person name="Vanneste K."/>
            <person name="Amirebrahimi M."/>
            <person name="Brakel J."/>
            <person name="Bostroem C."/>
            <person name="Chovatia M."/>
            <person name="Grimwood J."/>
            <person name="Jenkins J.W."/>
            <person name="Jueterbock A."/>
            <person name="Mraz A."/>
            <person name="Stam W.T."/>
            <person name="Tice H."/>
            <person name="Bornberg-Bauer E."/>
            <person name="Green P.J."/>
            <person name="Pearson G.A."/>
            <person name="Procaccini G."/>
            <person name="Duarte C.M."/>
            <person name="Schmutz J."/>
            <person name="Reusch T.B.H."/>
            <person name="Van de Peer Y."/>
        </authorList>
    </citation>
    <scope>NUCLEOTIDE SEQUENCE [LARGE SCALE GENOMIC DNA]</scope>
    <source>
        <strain evidence="4">cv. Finnish</strain>
    </source>
</reference>
<dbReference type="PANTHER" id="PTHR33470">
    <property type="entry name" value="OS01G0164075 PROTEIN"/>
    <property type="match status" value="1"/>
</dbReference>
<organism evidence="3 4">
    <name type="scientific">Zostera marina</name>
    <name type="common">Eelgrass</name>
    <dbReference type="NCBI Taxonomy" id="29655"/>
    <lineage>
        <taxon>Eukaryota</taxon>
        <taxon>Viridiplantae</taxon>
        <taxon>Streptophyta</taxon>
        <taxon>Embryophyta</taxon>
        <taxon>Tracheophyta</taxon>
        <taxon>Spermatophyta</taxon>
        <taxon>Magnoliopsida</taxon>
        <taxon>Liliopsida</taxon>
        <taxon>Zosteraceae</taxon>
        <taxon>Zostera</taxon>
    </lineage>
</organism>
<evidence type="ECO:0000313" key="4">
    <source>
        <dbReference type="Proteomes" id="UP000036987"/>
    </source>
</evidence>
<dbReference type="AlphaFoldDB" id="A0A0K9Q2F6"/>
<evidence type="ECO:0000256" key="2">
    <source>
        <dbReference type="SAM" id="SignalP"/>
    </source>
</evidence>
<keyword evidence="1 2" id="KW-0732">Signal</keyword>
<dbReference type="OMA" id="TISHAYH"/>
<proteinExistence type="predicted"/>
<dbReference type="OrthoDB" id="1936190at2759"/>
<name>A0A0K9Q2F6_ZOSMR</name>
<dbReference type="EMBL" id="LFYR01000167">
    <property type="protein sequence ID" value="KMZ75491.1"/>
    <property type="molecule type" value="Genomic_DNA"/>
</dbReference>
<dbReference type="Proteomes" id="UP000036987">
    <property type="component" value="Unassembled WGS sequence"/>
</dbReference>
<dbReference type="GO" id="GO:0071944">
    <property type="term" value="C:cell periphery"/>
    <property type="evidence" value="ECO:0000318"/>
    <property type="project" value="GO_Central"/>
</dbReference>
<keyword evidence="4" id="KW-1185">Reference proteome</keyword>